<feature type="transmembrane region" description="Helical" evidence="1">
    <location>
        <begin position="30"/>
        <end position="48"/>
    </location>
</feature>
<keyword evidence="1" id="KW-0812">Transmembrane</keyword>
<dbReference type="Proteomes" id="UP000005408">
    <property type="component" value="Unassembled WGS sequence"/>
</dbReference>
<reference evidence="2" key="1">
    <citation type="submission" date="2022-08" db="UniProtKB">
        <authorList>
            <consortium name="EnsemblMetazoa"/>
        </authorList>
    </citation>
    <scope>IDENTIFICATION</scope>
    <source>
        <strain evidence="2">05x7-T-G4-1.051#20</strain>
    </source>
</reference>
<sequence length="233" mass="26382">MAALGRRLRYYQHKVTTYDTKRNTCTCNMVSWFHLSTIMVLVIVQIHLPRVANEDCMDAVYNAEVVESCPTSKVEWDIAARRKNCSKLAAEAKRKNCTMNENQPEYHCLINALRNKLLEVCAPGKTIFGYCTEFNEAGKVIQNHYTAPCKDVSPKCDKSYKSSDAYKYPGCYALVSKTHVSTDVESGDPEFGYDKMTIIITICIIVIVLCAVAVTTVLSLIRKEKKKKRKVML</sequence>
<dbReference type="EnsemblMetazoa" id="G8954.1">
    <property type="protein sequence ID" value="G8954.1:cds"/>
    <property type="gene ID" value="G8954"/>
</dbReference>
<evidence type="ECO:0000313" key="2">
    <source>
        <dbReference type="EnsemblMetazoa" id="G8954.1:cds"/>
    </source>
</evidence>
<keyword evidence="1" id="KW-0472">Membrane</keyword>
<keyword evidence="1" id="KW-1133">Transmembrane helix</keyword>
<protein>
    <submittedName>
        <fullName evidence="2">Uncharacterized protein</fullName>
    </submittedName>
</protein>
<keyword evidence="3" id="KW-1185">Reference proteome</keyword>
<organism evidence="2 3">
    <name type="scientific">Magallana gigas</name>
    <name type="common">Pacific oyster</name>
    <name type="synonym">Crassostrea gigas</name>
    <dbReference type="NCBI Taxonomy" id="29159"/>
    <lineage>
        <taxon>Eukaryota</taxon>
        <taxon>Metazoa</taxon>
        <taxon>Spiralia</taxon>
        <taxon>Lophotrochozoa</taxon>
        <taxon>Mollusca</taxon>
        <taxon>Bivalvia</taxon>
        <taxon>Autobranchia</taxon>
        <taxon>Pteriomorphia</taxon>
        <taxon>Ostreida</taxon>
        <taxon>Ostreoidea</taxon>
        <taxon>Ostreidae</taxon>
        <taxon>Magallana</taxon>
    </lineage>
</organism>
<proteinExistence type="predicted"/>
<dbReference type="AlphaFoldDB" id="A0A8W8NZU8"/>
<accession>A0A8W8NZU8</accession>
<feature type="transmembrane region" description="Helical" evidence="1">
    <location>
        <begin position="198"/>
        <end position="221"/>
    </location>
</feature>
<name>A0A8W8NZU8_MAGGI</name>
<evidence type="ECO:0000313" key="3">
    <source>
        <dbReference type="Proteomes" id="UP000005408"/>
    </source>
</evidence>
<evidence type="ECO:0000256" key="1">
    <source>
        <dbReference type="SAM" id="Phobius"/>
    </source>
</evidence>